<evidence type="ECO:0000256" key="1">
    <source>
        <dbReference type="ARBA" id="ARBA00001561"/>
    </source>
</evidence>
<comment type="catalytic activity">
    <reaction evidence="1">
        <text>Hydrolyzes the link between N-acetylmuramoyl residues and L-amino acid residues in certain cell-wall glycopeptides.</text>
        <dbReference type="EC" id="3.5.1.28"/>
    </reaction>
</comment>
<dbReference type="RefSeq" id="WP_238806510.1">
    <property type="nucleotide sequence ID" value="NZ_CAKLPY010000002.1"/>
</dbReference>
<dbReference type="Pfam" id="PF01520">
    <property type="entry name" value="Amidase_3"/>
    <property type="match status" value="1"/>
</dbReference>
<dbReference type="GO" id="GO:0008745">
    <property type="term" value="F:N-acetylmuramoyl-L-alanine amidase activity"/>
    <property type="evidence" value="ECO:0007669"/>
    <property type="project" value="UniProtKB-EC"/>
</dbReference>
<sequence>MLKILKVLFIFIITQGIVTAQSGKIRTIVIDAGHGGKDPGTHNSKLREKDIALSVTLKLGKKIQEKLPGVKVIYTRKTDVFIPLHERAAIANRNKADLFICIHVNANPYSSKLSGSETYVMGLHKTEENLELAMRENEVILMEDNYKKNYKGYDLSSPMANIMLANYQNAFMKESVKLASMVEKQISKVGHKSRGVKQAGFQVLWQTAMPGIYVETGYLTNATDKKILGTDSGQDKLADAIFKAVKVYKEEKEAH</sequence>
<keyword evidence="6" id="KW-1185">Reference proteome</keyword>
<dbReference type="InterPro" id="IPR002508">
    <property type="entry name" value="MurNAc-LAA_cat"/>
</dbReference>
<dbReference type="EC" id="3.5.1.28" evidence="2"/>
<gene>
    <name evidence="5" type="primary">amiC</name>
    <name evidence="5" type="ORF">EMA8858_02062</name>
</gene>
<dbReference type="SUPFAM" id="SSF53187">
    <property type="entry name" value="Zn-dependent exopeptidases"/>
    <property type="match status" value="1"/>
</dbReference>
<dbReference type="PANTHER" id="PTHR30404:SF0">
    <property type="entry name" value="N-ACETYLMURAMOYL-L-ALANINE AMIDASE AMIC"/>
    <property type="match status" value="1"/>
</dbReference>
<organism evidence="5 6">
    <name type="scientific">Emticicia aquatica</name>
    <dbReference type="NCBI Taxonomy" id="1681835"/>
    <lineage>
        <taxon>Bacteria</taxon>
        <taxon>Pseudomonadati</taxon>
        <taxon>Bacteroidota</taxon>
        <taxon>Cytophagia</taxon>
        <taxon>Cytophagales</taxon>
        <taxon>Leadbetterellaceae</taxon>
        <taxon>Emticicia</taxon>
    </lineage>
</organism>
<dbReference type="CDD" id="cd02696">
    <property type="entry name" value="MurNAc-LAA"/>
    <property type="match status" value="1"/>
</dbReference>
<evidence type="ECO:0000256" key="2">
    <source>
        <dbReference type="ARBA" id="ARBA00011901"/>
    </source>
</evidence>
<feature type="domain" description="MurNAc-LAA" evidence="4">
    <location>
        <begin position="88"/>
        <end position="246"/>
    </location>
</feature>
<proteinExistence type="predicted"/>
<protein>
    <recommendedName>
        <fullName evidence="2">N-acetylmuramoyl-L-alanine amidase</fullName>
        <ecNumber evidence="2">3.5.1.28</ecNumber>
    </recommendedName>
</protein>
<evidence type="ECO:0000259" key="4">
    <source>
        <dbReference type="SMART" id="SM00646"/>
    </source>
</evidence>
<dbReference type="SMART" id="SM00646">
    <property type="entry name" value="Ami_3"/>
    <property type="match status" value="1"/>
</dbReference>
<evidence type="ECO:0000256" key="3">
    <source>
        <dbReference type="ARBA" id="ARBA00022801"/>
    </source>
</evidence>
<comment type="caution">
    <text evidence="5">The sequence shown here is derived from an EMBL/GenBank/DDBJ whole genome shotgun (WGS) entry which is preliminary data.</text>
</comment>
<dbReference type="EMBL" id="CAKLPY010000002">
    <property type="protein sequence ID" value="CAH0995934.1"/>
    <property type="molecule type" value="Genomic_DNA"/>
</dbReference>
<dbReference type="Proteomes" id="UP000837932">
    <property type="component" value="Unassembled WGS sequence"/>
</dbReference>
<dbReference type="Gene3D" id="3.40.630.40">
    <property type="entry name" value="Zn-dependent exopeptidases"/>
    <property type="match status" value="1"/>
</dbReference>
<name>A0ABM9APT8_9BACT</name>
<dbReference type="PANTHER" id="PTHR30404">
    <property type="entry name" value="N-ACETYLMURAMOYL-L-ALANINE AMIDASE"/>
    <property type="match status" value="1"/>
</dbReference>
<evidence type="ECO:0000313" key="6">
    <source>
        <dbReference type="Proteomes" id="UP000837932"/>
    </source>
</evidence>
<keyword evidence="3 5" id="KW-0378">Hydrolase</keyword>
<evidence type="ECO:0000313" key="5">
    <source>
        <dbReference type="EMBL" id="CAH0995934.1"/>
    </source>
</evidence>
<dbReference type="InterPro" id="IPR050695">
    <property type="entry name" value="N-acetylmuramoyl_amidase_3"/>
</dbReference>
<reference evidence="5" key="1">
    <citation type="submission" date="2021-12" db="EMBL/GenBank/DDBJ databases">
        <authorList>
            <person name="Rodrigo-Torres L."/>
            <person name="Arahal R. D."/>
            <person name="Lucena T."/>
        </authorList>
    </citation>
    <scope>NUCLEOTIDE SEQUENCE</scope>
    <source>
        <strain evidence="5">CECT 8858</strain>
    </source>
</reference>
<accession>A0ABM9APT8</accession>